<organism evidence="1 2">
    <name type="scientific">Lactovum miscens</name>
    <dbReference type="NCBI Taxonomy" id="190387"/>
    <lineage>
        <taxon>Bacteria</taxon>
        <taxon>Bacillati</taxon>
        <taxon>Bacillota</taxon>
        <taxon>Bacilli</taxon>
        <taxon>Lactobacillales</taxon>
        <taxon>Streptococcaceae</taxon>
        <taxon>Lactovum</taxon>
    </lineage>
</organism>
<dbReference type="AlphaFoldDB" id="A0A841C7C3"/>
<comment type="caution">
    <text evidence="1">The sequence shown here is derived from an EMBL/GenBank/DDBJ whole genome shotgun (WGS) entry which is preliminary data.</text>
</comment>
<reference evidence="1 2" key="1">
    <citation type="submission" date="2020-08" db="EMBL/GenBank/DDBJ databases">
        <title>Genomic Encyclopedia of Type Strains, Phase IV (KMG-IV): sequencing the most valuable type-strain genomes for metagenomic binning, comparative biology and taxonomic classification.</title>
        <authorList>
            <person name="Goeker M."/>
        </authorList>
    </citation>
    <scope>NUCLEOTIDE SEQUENCE [LARGE SCALE GENOMIC DNA]</scope>
    <source>
        <strain evidence="1 2">DSM 14925</strain>
    </source>
</reference>
<dbReference type="EMBL" id="JACHHV010000018">
    <property type="protein sequence ID" value="MBB5888244.1"/>
    <property type="molecule type" value="Genomic_DNA"/>
</dbReference>
<proteinExistence type="predicted"/>
<evidence type="ECO:0000313" key="1">
    <source>
        <dbReference type="EMBL" id="MBB5888244.1"/>
    </source>
</evidence>
<keyword evidence="2" id="KW-1185">Reference proteome</keyword>
<accession>A0A841C7C3</accession>
<protein>
    <submittedName>
        <fullName evidence="1">IS30 family transposase</fullName>
    </submittedName>
</protein>
<evidence type="ECO:0000313" key="2">
    <source>
        <dbReference type="Proteomes" id="UP000562464"/>
    </source>
</evidence>
<dbReference type="Proteomes" id="UP000562464">
    <property type="component" value="Unassembled WGS sequence"/>
</dbReference>
<name>A0A841C7C3_9LACT</name>
<sequence length="83" mass="9489">MTQVESIVDVPQSSQGLNTLISKGIREKLSLEVLSHKPSHRVCLQTLYNWIEAGRLDVKAHDLLYPDYKKVKNLDITRLIPSF</sequence>
<gene>
    <name evidence="1" type="ORF">HNQ37_001136</name>
</gene>